<dbReference type="InterPro" id="IPR051185">
    <property type="entry name" value="ASPM"/>
</dbReference>
<feature type="region of interest" description="Disordered" evidence="13">
    <location>
        <begin position="567"/>
        <end position="600"/>
    </location>
</feature>
<protein>
    <recommendedName>
        <fullName evidence="14">Calponin-homology (CH) domain-containing protein</fullName>
    </recommendedName>
</protein>
<dbReference type="GO" id="GO:0051301">
    <property type="term" value="P:cell division"/>
    <property type="evidence" value="ECO:0007669"/>
    <property type="project" value="UniProtKB-KW"/>
</dbReference>
<dbReference type="Pfam" id="PF00612">
    <property type="entry name" value="IQ"/>
    <property type="match status" value="36"/>
</dbReference>
<evidence type="ECO:0000256" key="2">
    <source>
        <dbReference type="ARBA" id="ARBA00004496"/>
    </source>
</evidence>
<feature type="repeat" description="ARM" evidence="12">
    <location>
        <begin position="2908"/>
        <end position="2944"/>
    </location>
</feature>
<evidence type="ECO:0000256" key="11">
    <source>
        <dbReference type="ARBA" id="ARBA00023306"/>
    </source>
</evidence>
<dbReference type="Gene3D" id="1.10.418.10">
    <property type="entry name" value="Calponin-like domain"/>
    <property type="match status" value="2"/>
</dbReference>
<dbReference type="Gene3D" id="2.60.40.10">
    <property type="entry name" value="Immunoglobulins"/>
    <property type="match status" value="1"/>
</dbReference>
<dbReference type="SUPFAM" id="SSF47576">
    <property type="entry name" value="Calponin-homology domain, CH-domain"/>
    <property type="match status" value="1"/>
</dbReference>
<feature type="domain" description="Calponin-homology (CH)" evidence="14">
    <location>
        <begin position="1048"/>
        <end position="1186"/>
    </location>
</feature>
<dbReference type="Pfam" id="PF15780">
    <property type="entry name" value="ASH"/>
    <property type="match status" value="1"/>
</dbReference>
<sequence>MELYKQRKRKLSGRKTAQSFTVHIPSPEAKPEETPVLELKLFAKPTHISFEKVKVGSTKTYTLLIKNPAPADQLVQLEKFPFDKDFTIDKNEYFVPASGLCIATIVWAPKKPISFRESVLFKTSSGLRVQVLMHCDAYSPKKQKKKHFNQTAIQKTKKMFEKSISEYNFTEGTKENINPPINIQTSNSLASDVFPTPKAKLSLHPIDLESDTLIRRQTYTINNLFRESGIGIKNNAVPPFSLNQARNEVVSNEKKVEPSFNFRNLPCERNKNIISSIIEHDCKEVLNDSLEISPSEPSPDKDSFVDPSSVNAFDPNLTNSSTVDSVKVFDSSAKHFYFGYTPDTSSSNAFRQVPKLDKTEVDLRRKVLNPSEFVLNQWEAKSNTLSSKFNHDKRLTFTAAVTVPSSAPNLIEGYQKSNTFTHIAPANHESSLTSNPNNLNDSLDEPVFAKKQEFEFLVPNVVKANKSAEPAPQSFKLSNFHPDDSYQPETSHLPSLTEELDVVKECHSSIAFEIQSDFPKAFKTPADYKRLLNGKQMQQPKAKSKAILPKKTGRKLVRNLKLSNTLTKSTKKSPDVTKTSKVDQSVQETEVDSSTSDSSIRRTTTIMPQRASLRSYRNLEMYQPNPYASFNAYYDEYWMEKQEAAFTNWLNFILTPTDDFSSSEEVKVNCAEIWIESMKDAAKVTAPTKEDLSFKAYTTAKQLRQLRESAGQLYQSEKLSQVIQKVEREVDIKKLSIRKDRAIHADLGIKKDLLEMLLSYNPLWLRIGLETVYGEIIPLHSNKDVVSLSRFIIHRFLSNPFIIAQHSYTAIKNYYKPGYEDAMQKFTLKKFLLLVFFLDEAKRNHLIHHDPCLFCKSSKYKCSRDLLLTFSREYLSGEGDITKHLRYLGYVVKHEQKPIEEFDYAVRNIAVDLRCGLRLGRVVELLLQDWEISKCLRVNTLNRLSKIHNNEVILKALEKASINADGKIDPRDVVDGNRERTLGLLWQIIFKTQIARHVNLEDLKKENSHLRRSMKLNADFAAFEALQNGDDGTKELNELFNLKLYKENEVIQQLLQWCYNVAAHYGVKVYNFTSSFADGRVLCLLLHHYHPKLLPLDKIKMETSSSYFQMQLEASLDEDTSNGQELTPGLKDKLLKNDKENLDTVFQKFQEIGRIPILSFPLHVPNTIPDEKVMITLVSYINIRLMEISVVIRAARTIWWAYRQYCLRKKQQKLKVQISAACKIQKYWRAYVTHKIKQIEEKAAMVVQQCWKRYAAIKLLEQLKEENKMKMFNKQAIIIQAAYRSYLTRKYLQKRKSAAIVLQKNIRMWLARKRYLIIKKVAVQIQQVYRAKVLGRSNRFQYLKTKQLVTHCQAVVRGYLVRNKLKRQNSSAVTIQSQFRCYLQRSKFLKEKAACMIIQSHFRGFICRKLYLKKKNAVRVLQSHLKATLMARKARNSYLKALKSIITVQALVRGWLVRKNIIKLNCSAVKIQAMYRSFMCRKLYLKKQHSAIILQRQIRVYFQKKAEERKKNNAAITIQSCFKGYIAKGKFVNMKSASVCIQAHFRRYLLQKWFLKQKSAALLLQKYFRSYLIAKSIRESYIQKRKSVVMVQALVRGWLVRKYVQRLNESATKLQAAYRSHLCRKQFLEKKRSVTLIQICVRAYLHKKAIERRNNAAATIIQSAFRGYVERTRFKKQRSACVLIQSSFRRYICRKKYLKQKQAAKVIQSKYRALKTGTKERNYYLQYRKNVILVQAAIKGWLLRKQMNKLHISATVIQSVYRSSVCRKIFLKKKQSAIIIQRCVKSYLSKKAIKRRNNAAATIIQSTFRGYLERSRFRRQKSACVLIQSCVRKHACRKRYLKQKESAKVIQSQYRAFSIGKKDRSSFLEYRKKLILVQAVTKGWLLRKHLRKQHRSATLIQSVYRSYVCQKNYQKKKQSAIIIQRCVRSYLCKKAIERKNNAAATIIQATYKGYVVRKAFKTKKSACIVIQSCIREYLCRKAYLRKKNAAITIQNQYRAFKIGTKTRNSYLKDRKCIISAQATVKCWLVRKYIRKLHRSAIVIQSIYRSYICKKSYQKKKESAIVLQKCVRAYLHKKAIEKRNNTAATLIQSAFRGYVEKSRFKRRKSACVLIQSHFRRHICKNRYLEQKQAAMVIQSRYRAFRIGTKERNNFLEYRRNVILVQAIAKGWLIRKEVAKLHRSATVIQSMYRSYACRKSYLIKKQSAIIVQRCVRSYLCKKATERENNAAAAVIQATFRGYVERKAFKRQRSACIAIQSYMRKYICKKQYLRKKKAAITIQSRYRALRIGRNTRECFLKDKERIISAQSIVRGWLIRKQIQNQNKHATLIQTVFRSYILRIKYLEKKHSVIAIQRCFRFYLHKKAIERRNHAAVIIQSHCRRRIQQLKFQKLKSATVIIQSYARKHLCRTRYLAQKSAAIAIQRYFRAVVLGKSVRNSYLSYRKSVITAQAVVRGKLTRKHLSKLDSSATKIQSVFRSYVCKKLYTKQKHSALILQHHIRDYLQRKAYERKRNLAATIIQAAYRGYVKRSTFNKQKIACIVIQSYYRRHICQEKFASQKWAASVVQARFRAILIGRMTKKAYLYDRKCIILVQSLVRRWIVNSKIQLLQYSASKIQTTYRTYVCRKQYLKKKHSIHTIQRYFRSYLHAKRIHNQYMAIRQSTICIQRTWRAYRAKCEFLRRENAAIQLQACVRMVLARKKFLLLVQSAKVIQRFYLAYRTRQKELQEKVQCCTKIQACFRGYLVRKSIKKQAQAAVVIQQSFRNWAKRKALSEALKKDPQYLWYSHLRASIVIFQRKARVFVQRRMNAVLLIQYRVRMWLKRRQYAALKIQALWRGYAVRRSIQNQKLVEIRRNVHKVYDERKQLAHRTLSALTELQGTNLRNILYALKNLDVCTRLSSTCCERLQESGGLTKLIHLLDSCNRSVPHKEIIKLCTNILLNLAKHNKTVGAVWREPDSLNVFLKLMKIYCKDKVDLIFSKCCSLFWIFHQDSLKAQILKENAVFMGEIRKFHSYWKQKKLKSDSTIIKRISNSRPSLVIDPDWLLGQHRMREFDDPYIAIASLVHSLDLL</sequence>
<keyword evidence="9" id="KW-0175">Coiled coil</keyword>
<evidence type="ECO:0000256" key="3">
    <source>
        <dbReference type="ARBA" id="ARBA00022490"/>
    </source>
</evidence>
<evidence type="ECO:0000256" key="13">
    <source>
        <dbReference type="SAM" id="MobiDB-lite"/>
    </source>
</evidence>
<dbReference type="GO" id="GO:0000922">
    <property type="term" value="C:spindle pole"/>
    <property type="evidence" value="ECO:0007669"/>
    <property type="project" value="TreeGrafter"/>
</dbReference>
<reference evidence="15 16" key="1">
    <citation type="journal article" date="2022" name="Nat. Ecol. Evol.">
        <title>A masculinizing supergene underlies an exaggerated male reproductive morph in a spider.</title>
        <authorList>
            <person name="Hendrickx F."/>
            <person name="De Corte Z."/>
            <person name="Sonet G."/>
            <person name="Van Belleghem S.M."/>
            <person name="Kostlbacher S."/>
            <person name="Vangestel C."/>
        </authorList>
    </citation>
    <scope>NUCLEOTIDE SEQUENCE [LARGE SCALE GENOMIC DNA]</scope>
    <source>
        <strain evidence="15">W744_W776</strain>
    </source>
</reference>
<dbReference type="GO" id="GO:0007051">
    <property type="term" value="P:spindle organization"/>
    <property type="evidence" value="ECO:0007669"/>
    <property type="project" value="TreeGrafter"/>
</dbReference>
<evidence type="ECO:0000313" key="16">
    <source>
        <dbReference type="Proteomes" id="UP000827092"/>
    </source>
</evidence>
<dbReference type="SMART" id="SM00015">
    <property type="entry name" value="IQ"/>
    <property type="match status" value="65"/>
</dbReference>
<evidence type="ECO:0000313" key="15">
    <source>
        <dbReference type="EMBL" id="KAG8199560.1"/>
    </source>
</evidence>
<dbReference type="PANTHER" id="PTHR22706">
    <property type="entry name" value="ASSEMBLY FACTOR FOR SPINDLE MICROTUBULES"/>
    <property type="match status" value="1"/>
</dbReference>
<dbReference type="InterPro" id="IPR036872">
    <property type="entry name" value="CH_dom_sf"/>
</dbReference>
<comment type="caution">
    <text evidence="15">The sequence shown here is derived from an EMBL/GenBank/DDBJ whole genome shotgun (WGS) entry which is preliminary data.</text>
</comment>
<keyword evidence="6" id="KW-0677">Repeat</keyword>
<dbReference type="PROSITE" id="PS50096">
    <property type="entry name" value="IQ"/>
    <property type="match status" value="40"/>
</dbReference>
<feature type="domain" description="Calponin-homology (CH)" evidence="14">
    <location>
        <begin position="861"/>
        <end position="993"/>
    </location>
</feature>
<accession>A0AAV6VSD2</accession>
<evidence type="ECO:0000256" key="5">
    <source>
        <dbReference type="ARBA" id="ARBA00022618"/>
    </source>
</evidence>
<dbReference type="PROSITE" id="PS50021">
    <property type="entry name" value="CH"/>
    <property type="match status" value="2"/>
</dbReference>
<dbReference type="InterPro" id="IPR000225">
    <property type="entry name" value="Armadillo"/>
</dbReference>
<keyword evidence="11" id="KW-0131">Cell cycle</keyword>
<keyword evidence="4" id="KW-0597">Phosphoprotein</keyword>
<dbReference type="InterPro" id="IPR001715">
    <property type="entry name" value="CH_dom"/>
</dbReference>
<evidence type="ECO:0000256" key="1">
    <source>
        <dbReference type="ARBA" id="ARBA00004123"/>
    </source>
</evidence>
<dbReference type="CDD" id="cd23767">
    <property type="entry name" value="IQCD"/>
    <property type="match status" value="9"/>
</dbReference>
<keyword evidence="7" id="KW-0498">Mitosis</keyword>
<dbReference type="Proteomes" id="UP000827092">
    <property type="component" value="Unassembled WGS sequence"/>
</dbReference>
<dbReference type="CDD" id="cd21223">
    <property type="entry name" value="CH_ASPM_rpt1"/>
    <property type="match status" value="1"/>
</dbReference>
<evidence type="ECO:0000256" key="8">
    <source>
        <dbReference type="ARBA" id="ARBA00022860"/>
    </source>
</evidence>
<dbReference type="Gene3D" id="1.25.10.10">
    <property type="entry name" value="Leucine-rich Repeat Variant"/>
    <property type="match status" value="1"/>
</dbReference>
<dbReference type="GO" id="GO:0005737">
    <property type="term" value="C:cytoplasm"/>
    <property type="evidence" value="ECO:0007669"/>
    <property type="project" value="UniProtKB-SubCell"/>
</dbReference>
<keyword evidence="8" id="KW-0112">Calmodulin-binding</keyword>
<dbReference type="InterPro" id="IPR013783">
    <property type="entry name" value="Ig-like_fold"/>
</dbReference>
<dbReference type="InterPro" id="IPR027417">
    <property type="entry name" value="P-loop_NTPase"/>
</dbReference>
<evidence type="ECO:0000256" key="9">
    <source>
        <dbReference type="ARBA" id="ARBA00023054"/>
    </source>
</evidence>
<dbReference type="GO" id="GO:0005634">
    <property type="term" value="C:nucleus"/>
    <property type="evidence" value="ECO:0007669"/>
    <property type="project" value="UniProtKB-SubCell"/>
</dbReference>
<dbReference type="SMART" id="SM00033">
    <property type="entry name" value="CH"/>
    <property type="match status" value="2"/>
</dbReference>
<dbReference type="GO" id="GO:0005516">
    <property type="term" value="F:calmodulin binding"/>
    <property type="evidence" value="ECO:0007669"/>
    <property type="project" value="UniProtKB-KW"/>
</dbReference>
<dbReference type="InterPro" id="IPR011989">
    <property type="entry name" value="ARM-like"/>
</dbReference>
<name>A0AAV6VSD2_9ARAC</name>
<dbReference type="EMBL" id="JAFNEN010000026">
    <property type="protein sequence ID" value="KAG8199560.1"/>
    <property type="molecule type" value="Genomic_DNA"/>
</dbReference>
<proteinExistence type="predicted"/>
<evidence type="ECO:0000256" key="12">
    <source>
        <dbReference type="PROSITE-ProRule" id="PRU00259"/>
    </source>
</evidence>
<dbReference type="SUPFAM" id="SSF48371">
    <property type="entry name" value="ARM repeat"/>
    <property type="match status" value="1"/>
</dbReference>
<dbReference type="SUPFAM" id="SSF52540">
    <property type="entry name" value="P-loop containing nucleoside triphosphate hydrolases"/>
    <property type="match status" value="19"/>
</dbReference>
<dbReference type="InterPro" id="IPR016024">
    <property type="entry name" value="ARM-type_fold"/>
</dbReference>
<keyword evidence="10" id="KW-0539">Nucleus</keyword>
<dbReference type="Pfam" id="PF00307">
    <property type="entry name" value="CH"/>
    <property type="match status" value="1"/>
</dbReference>
<evidence type="ECO:0000256" key="7">
    <source>
        <dbReference type="ARBA" id="ARBA00022776"/>
    </source>
</evidence>
<dbReference type="PANTHER" id="PTHR22706:SF1">
    <property type="entry name" value="ASSEMBLY FACTOR FOR SPINDLE MICROTUBULES"/>
    <property type="match status" value="1"/>
</dbReference>
<dbReference type="GO" id="GO:0000278">
    <property type="term" value="P:mitotic cell cycle"/>
    <property type="evidence" value="ECO:0007669"/>
    <property type="project" value="TreeGrafter"/>
</dbReference>
<gene>
    <name evidence="15" type="ORF">JTE90_009400</name>
</gene>
<evidence type="ECO:0000259" key="14">
    <source>
        <dbReference type="PROSITE" id="PS50021"/>
    </source>
</evidence>
<dbReference type="GO" id="GO:0051295">
    <property type="term" value="P:establishment of meiotic spindle localization"/>
    <property type="evidence" value="ECO:0007669"/>
    <property type="project" value="TreeGrafter"/>
</dbReference>
<dbReference type="InterPro" id="IPR031549">
    <property type="entry name" value="ASH"/>
</dbReference>
<feature type="compositionally biased region" description="Basic and acidic residues" evidence="13">
    <location>
        <begin position="572"/>
        <end position="581"/>
    </location>
</feature>
<keyword evidence="16" id="KW-1185">Reference proteome</keyword>
<keyword evidence="5" id="KW-0132">Cell division</keyword>
<dbReference type="CDD" id="cd21224">
    <property type="entry name" value="CH_ASPM_rpt2"/>
    <property type="match status" value="1"/>
</dbReference>
<keyword evidence="3" id="KW-0963">Cytoplasm</keyword>
<dbReference type="PROSITE" id="PS50176">
    <property type="entry name" value="ARM_REPEAT"/>
    <property type="match status" value="1"/>
</dbReference>
<evidence type="ECO:0000256" key="10">
    <source>
        <dbReference type="ARBA" id="ARBA00023242"/>
    </source>
</evidence>
<evidence type="ECO:0000256" key="6">
    <source>
        <dbReference type="ARBA" id="ARBA00022737"/>
    </source>
</evidence>
<comment type="subcellular location">
    <subcellularLocation>
        <location evidence="2">Cytoplasm</location>
    </subcellularLocation>
    <subcellularLocation>
        <location evidence="1">Nucleus</location>
    </subcellularLocation>
</comment>
<evidence type="ECO:0000256" key="4">
    <source>
        <dbReference type="ARBA" id="ARBA00022553"/>
    </source>
</evidence>
<organism evidence="15 16">
    <name type="scientific">Oedothorax gibbosus</name>
    <dbReference type="NCBI Taxonomy" id="931172"/>
    <lineage>
        <taxon>Eukaryota</taxon>
        <taxon>Metazoa</taxon>
        <taxon>Ecdysozoa</taxon>
        <taxon>Arthropoda</taxon>
        <taxon>Chelicerata</taxon>
        <taxon>Arachnida</taxon>
        <taxon>Araneae</taxon>
        <taxon>Araneomorphae</taxon>
        <taxon>Entelegynae</taxon>
        <taxon>Araneoidea</taxon>
        <taxon>Linyphiidae</taxon>
        <taxon>Erigoninae</taxon>
        <taxon>Oedothorax</taxon>
    </lineage>
</organism>
<dbReference type="Gene3D" id="1.20.5.190">
    <property type="match status" value="29"/>
</dbReference>
<dbReference type="InterPro" id="IPR000048">
    <property type="entry name" value="IQ_motif_EF-hand-BS"/>
</dbReference>